<comment type="caution">
    <text evidence="2">The sequence shown here is derived from an EMBL/GenBank/DDBJ whole genome shotgun (WGS) entry which is preliminary data.</text>
</comment>
<dbReference type="RefSeq" id="WP_184949561.1">
    <property type="nucleotide sequence ID" value="NZ_BOMC01000015.1"/>
</dbReference>
<dbReference type="EMBL" id="JACHMF010000001">
    <property type="protein sequence ID" value="MBB4690625.1"/>
    <property type="molecule type" value="Genomic_DNA"/>
</dbReference>
<dbReference type="GO" id="GO:0006935">
    <property type="term" value="P:chemotaxis"/>
    <property type="evidence" value="ECO:0007669"/>
    <property type="project" value="InterPro"/>
</dbReference>
<dbReference type="InterPro" id="IPR002545">
    <property type="entry name" value="CheW-lke_dom"/>
</dbReference>
<sequence length="184" mass="19241">MSAGSVSRRLHQLREDFDQSFAEPARSHDEEHLELLTIRAGGRPYAIRLSQTSGVHPDRPVTPLPGPQPALLGLAGFAGAVVPVYDLAALLGHPVANVPRWLVLAAGTPQLGLAFHSLDGHVRAATADIIRESGAEARGARRGSLRGLVDLPGGSRPIIDIPATRALVHALAGHAPAADEENAA</sequence>
<organism evidence="2 3">
    <name type="scientific">Paractinoplanes abujensis</name>
    <dbReference type="NCBI Taxonomy" id="882441"/>
    <lineage>
        <taxon>Bacteria</taxon>
        <taxon>Bacillati</taxon>
        <taxon>Actinomycetota</taxon>
        <taxon>Actinomycetes</taxon>
        <taxon>Micromonosporales</taxon>
        <taxon>Micromonosporaceae</taxon>
        <taxon>Paractinoplanes</taxon>
    </lineage>
</organism>
<protein>
    <submittedName>
        <fullName evidence="2">Purine-binding chemotaxis protein CheW</fullName>
    </submittedName>
</protein>
<evidence type="ECO:0000313" key="2">
    <source>
        <dbReference type="EMBL" id="MBB4690625.1"/>
    </source>
</evidence>
<dbReference type="Gene3D" id="2.30.30.40">
    <property type="entry name" value="SH3 Domains"/>
    <property type="match status" value="1"/>
</dbReference>
<proteinExistence type="predicted"/>
<gene>
    <name evidence="2" type="ORF">BKA14_000773</name>
</gene>
<feature type="domain" description="CheW-like" evidence="1">
    <location>
        <begin position="32"/>
        <end position="170"/>
    </location>
</feature>
<dbReference type="Proteomes" id="UP000542742">
    <property type="component" value="Unassembled WGS sequence"/>
</dbReference>
<dbReference type="Pfam" id="PF01584">
    <property type="entry name" value="CheW"/>
    <property type="match status" value="1"/>
</dbReference>
<evidence type="ECO:0000313" key="3">
    <source>
        <dbReference type="Proteomes" id="UP000542742"/>
    </source>
</evidence>
<dbReference type="SUPFAM" id="SSF50341">
    <property type="entry name" value="CheW-like"/>
    <property type="match status" value="1"/>
</dbReference>
<dbReference type="PROSITE" id="PS50851">
    <property type="entry name" value="CHEW"/>
    <property type="match status" value="1"/>
</dbReference>
<dbReference type="AlphaFoldDB" id="A0A7W7G005"/>
<reference evidence="2 3" key="1">
    <citation type="submission" date="2020-08" db="EMBL/GenBank/DDBJ databases">
        <title>Sequencing the genomes of 1000 actinobacteria strains.</title>
        <authorList>
            <person name="Klenk H.-P."/>
        </authorList>
    </citation>
    <scope>NUCLEOTIDE SEQUENCE [LARGE SCALE GENOMIC DNA]</scope>
    <source>
        <strain evidence="2 3">DSM 45518</strain>
    </source>
</reference>
<dbReference type="InterPro" id="IPR036061">
    <property type="entry name" value="CheW-like_dom_sf"/>
</dbReference>
<accession>A0A7W7G005</accession>
<keyword evidence="3" id="KW-1185">Reference proteome</keyword>
<dbReference type="Gene3D" id="2.40.50.180">
    <property type="entry name" value="CheA-289, Domain 4"/>
    <property type="match status" value="1"/>
</dbReference>
<dbReference type="SMART" id="SM00260">
    <property type="entry name" value="CheW"/>
    <property type="match status" value="1"/>
</dbReference>
<evidence type="ECO:0000259" key="1">
    <source>
        <dbReference type="PROSITE" id="PS50851"/>
    </source>
</evidence>
<name>A0A7W7G005_9ACTN</name>
<dbReference type="GO" id="GO:0007165">
    <property type="term" value="P:signal transduction"/>
    <property type="evidence" value="ECO:0007669"/>
    <property type="project" value="InterPro"/>
</dbReference>